<dbReference type="AlphaFoldDB" id="A0A8X8I4A0"/>
<keyword evidence="2" id="KW-1185">Reference proteome</keyword>
<evidence type="ECO:0000313" key="2">
    <source>
        <dbReference type="Proteomes" id="UP000825179"/>
    </source>
</evidence>
<dbReference type="EMBL" id="CP082237">
    <property type="protein sequence ID" value="QZT34110.1"/>
    <property type="molecule type" value="Genomic_DNA"/>
</dbReference>
<organism evidence="1 2">
    <name type="scientific">Caldalkalibacillus thermarum (strain TA2.A1)</name>
    <dbReference type="NCBI Taxonomy" id="986075"/>
    <lineage>
        <taxon>Bacteria</taxon>
        <taxon>Bacillati</taxon>
        <taxon>Bacillota</taxon>
        <taxon>Bacilli</taxon>
        <taxon>Bacillales</taxon>
        <taxon>Bacillaceae</taxon>
        <taxon>Caldalkalibacillus</taxon>
    </lineage>
</organism>
<protein>
    <submittedName>
        <fullName evidence="1">Uncharacterized protein</fullName>
    </submittedName>
</protein>
<accession>A0A8X8I4A0</accession>
<sequence length="47" mass="5556">MAKQRKVSKKKLRKAIKAQLQYIHRNLKHIEELAQQSGLHWQSESTS</sequence>
<evidence type="ECO:0000313" key="1">
    <source>
        <dbReference type="EMBL" id="QZT34110.1"/>
    </source>
</evidence>
<dbReference type="Proteomes" id="UP000825179">
    <property type="component" value="Chromosome"/>
</dbReference>
<reference evidence="1 2" key="1">
    <citation type="journal article" date="2020" name="Extremophiles">
        <title>Genomic analysis of Caldalkalibacillus thermarum TA2.A1 reveals aerobic alkaliphilic metabolism and evolutionary hallmarks linking alkaliphilic bacteria and plant life.</title>
        <authorList>
            <person name="de Jong S.I."/>
            <person name="van den Broek M.A."/>
            <person name="Merkel A.Y."/>
            <person name="de la Torre Cortes P."/>
            <person name="Kalamorz F."/>
            <person name="Cook G.M."/>
            <person name="van Loosdrecht M.C.M."/>
            <person name="McMillan D.G.G."/>
        </authorList>
    </citation>
    <scope>NUCLEOTIDE SEQUENCE [LARGE SCALE GENOMIC DNA]</scope>
    <source>
        <strain evidence="1 2">TA2.A1</strain>
    </source>
</reference>
<name>A0A8X8I4A0_CALTT</name>
<proteinExistence type="predicted"/>
<gene>
    <name evidence="1" type="ORF">HUR95_01395</name>
</gene>
<dbReference type="KEGG" id="cthu:HUR95_01395"/>
<dbReference type="RefSeq" id="WP_222822864.1">
    <property type="nucleotide sequence ID" value="NZ_CP082237.1"/>
</dbReference>